<accession>A0ABD3W100</accession>
<feature type="region of interest" description="Disordered" evidence="1">
    <location>
        <begin position="37"/>
        <end position="63"/>
    </location>
</feature>
<dbReference type="EMBL" id="JBJQND010000009">
    <property type="protein sequence ID" value="KAL3867225.1"/>
    <property type="molecule type" value="Genomic_DNA"/>
</dbReference>
<gene>
    <name evidence="2" type="ORF">ACJMK2_044441</name>
</gene>
<comment type="caution">
    <text evidence="2">The sequence shown here is derived from an EMBL/GenBank/DDBJ whole genome shotgun (WGS) entry which is preliminary data.</text>
</comment>
<evidence type="ECO:0000256" key="1">
    <source>
        <dbReference type="SAM" id="MobiDB-lite"/>
    </source>
</evidence>
<feature type="non-terminal residue" evidence="2">
    <location>
        <position position="1"/>
    </location>
</feature>
<keyword evidence="3" id="KW-1185">Reference proteome</keyword>
<reference evidence="2 3" key="1">
    <citation type="submission" date="2024-11" db="EMBL/GenBank/DDBJ databases">
        <title>Chromosome-level genome assembly of the freshwater bivalve Anodonta woodiana.</title>
        <authorList>
            <person name="Chen X."/>
        </authorList>
    </citation>
    <scope>NUCLEOTIDE SEQUENCE [LARGE SCALE GENOMIC DNA]</scope>
    <source>
        <strain evidence="2">MN2024</strain>
        <tissue evidence="2">Gills</tissue>
    </source>
</reference>
<dbReference type="Proteomes" id="UP001634394">
    <property type="component" value="Unassembled WGS sequence"/>
</dbReference>
<evidence type="ECO:0000313" key="3">
    <source>
        <dbReference type="Proteomes" id="UP001634394"/>
    </source>
</evidence>
<protein>
    <submittedName>
        <fullName evidence="2">Uncharacterized protein</fullName>
    </submittedName>
</protein>
<dbReference type="AlphaFoldDB" id="A0ABD3W100"/>
<organism evidence="2 3">
    <name type="scientific">Sinanodonta woodiana</name>
    <name type="common">Chinese pond mussel</name>
    <name type="synonym">Anodonta woodiana</name>
    <dbReference type="NCBI Taxonomy" id="1069815"/>
    <lineage>
        <taxon>Eukaryota</taxon>
        <taxon>Metazoa</taxon>
        <taxon>Spiralia</taxon>
        <taxon>Lophotrochozoa</taxon>
        <taxon>Mollusca</taxon>
        <taxon>Bivalvia</taxon>
        <taxon>Autobranchia</taxon>
        <taxon>Heteroconchia</taxon>
        <taxon>Palaeoheterodonta</taxon>
        <taxon>Unionida</taxon>
        <taxon>Unionoidea</taxon>
        <taxon>Unionidae</taxon>
        <taxon>Unioninae</taxon>
        <taxon>Sinanodonta</taxon>
    </lineage>
</organism>
<proteinExistence type="predicted"/>
<feature type="compositionally biased region" description="Polar residues" evidence="1">
    <location>
        <begin position="49"/>
        <end position="63"/>
    </location>
</feature>
<sequence length="63" mass="7489">KSLKKKAEDSTNHLCRIQETFERLDMENEKDKMELMNNSLFGEERDCNENSISHESSQNIKER</sequence>
<evidence type="ECO:0000313" key="2">
    <source>
        <dbReference type="EMBL" id="KAL3867225.1"/>
    </source>
</evidence>
<name>A0ABD3W100_SINWO</name>